<dbReference type="PANTHER" id="PTHR44943">
    <property type="entry name" value="CELLULOSE SYNTHASE OPERON PROTEIN C"/>
    <property type="match status" value="1"/>
</dbReference>
<dbReference type="Proteomes" id="UP001170717">
    <property type="component" value="Unassembled WGS sequence"/>
</dbReference>
<evidence type="ECO:0000313" key="4">
    <source>
        <dbReference type="EMBL" id="MDO6578343.1"/>
    </source>
</evidence>
<evidence type="ECO:0000256" key="1">
    <source>
        <dbReference type="ARBA" id="ARBA00022737"/>
    </source>
</evidence>
<dbReference type="PROSITE" id="PS50005">
    <property type="entry name" value="TPR"/>
    <property type="match status" value="3"/>
</dbReference>
<feature type="repeat" description="TPR" evidence="3">
    <location>
        <begin position="175"/>
        <end position="208"/>
    </location>
</feature>
<feature type="repeat" description="TPR" evidence="3">
    <location>
        <begin position="141"/>
        <end position="174"/>
    </location>
</feature>
<sequence length="600" mass="68046">MAVDKMVLLRQVVNAFQQGKFNYVIQFIEANNTILKLDPVAIQVYSSALRKVGNGTRAESVVIKGLKTFKGSPQLLNSLGTTQLELGKAKNAVQSFKKALSANPLDIEVKYNLARAYKEVGLFNEAESIFVDVIRKKPTYSQASIHLADIHTNLGALEKAQKYLTSVLERDPANVVALNNLGNVLRRDNNFKASAERFEAAIKLQPTNSTLRRNLAATLVLLNRREEAKQCFIDAVSLTPLDWTAQEELAAFLWEEGVESPFEYIEPHINHEDANAAFVLAYIKLLVRADQFQKALDVLNSQEHLLRSNLDLYIYKARVHRELGDYDASLDYVEKGEKLKINNTIGLESEAGYTLLSLGRAKEALTKFSKLVKQEPRNQGWWTMLSTCYCLLNEENKYYWLCNYQQLLAVMPVLPSKEKRQNLNDELRDVLEALHQNERHPIGQSLRNGTQTYENLFDGKNEVINTLSSLILERAQEFIELQSKDRKHPFLSRLSKDLTFKGSWSVKLRTDGYHRSHYHPEGWLSGVYYVDVPNAVHNNGEGWLTFGRADIANQNFEGDFAVKPKSGNLVLFPSYMWHGTNAFTSSTARLTVAFDIIPSH</sequence>
<proteinExistence type="predicted"/>
<dbReference type="AlphaFoldDB" id="A0AAW7Z4L2"/>
<dbReference type="PANTHER" id="PTHR44943:SF4">
    <property type="entry name" value="TPR REPEAT-CONTAINING PROTEIN MJ0798"/>
    <property type="match status" value="1"/>
</dbReference>
<evidence type="ECO:0000256" key="2">
    <source>
        <dbReference type="ARBA" id="ARBA00022803"/>
    </source>
</evidence>
<dbReference type="Gene3D" id="1.25.40.10">
    <property type="entry name" value="Tetratricopeptide repeat domain"/>
    <property type="match status" value="2"/>
</dbReference>
<dbReference type="EMBL" id="JAUOQI010000008">
    <property type="protein sequence ID" value="MDO6578343.1"/>
    <property type="molecule type" value="Genomic_DNA"/>
</dbReference>
<evidence type="ECO:0000256" key="3">
    <source>
        <dbReference type="PROSITE-ProRule" id="PRU00339"/>
    </source>
</evidence>
<protein>
    <submittedName>
        <fullName evidence="4">2OG-Fe(II) oxygenase</fullName>
    </submittedName>
</protein>
<reference evidence="4" key="1">
    <citation type="submission" date="2023-07" db="EMBL/GenBank/DDBJ databases">
        <title>Genome content predicts the carbon catabolic preferences of heterotrophic bacteria.</title>
        <authorList>
            <person name="Gralka M."/>
        </authorList>
    </citation>
    <scope>NUCLEOTIDE SEQUENCE</scope>
    <source>
        <strain evidence="4">F2M12</strain>
    </source>
</reference>
<dbReference type="InterPro" id="IPR011990">
    <property type="entry name" value="TPR-like_helical_dom_sf"/>
</dbReference>
<keyword evidence="1" id="KW-0677">Repeat</keyword>
<dbReference type="Pfam" id="PF14559">
    <property type="entry name" value="TPR_19"/>
    <property type="match status" value="1"/>
</dbReference>
<feature type="repeat" description="TPR" evidence="3">
    <location>
        <begin position="73"/>
        <end position="106"/>
    </location>
</feature>
<keyword evidence="2 3" id="KW-0802">TPR repeat</keyword>
<dbReference type="SUPFAM" id="SSF48452">
    <property type="entry name" value="TPR-like"/>
    <property type="match status" value="2"/>
</dbReference>
<organism evidence="4 5">
    <name type="scientific">Alteromonas stellipolaris</name>
    <dbReference type="NCBI Taxonomy" id="233316"/>
    <lineage>
        <taxon>Bacteria</taxon>
        <taxon>Pseudomonadati</taxon>
        <taxon>Pseudomonadota</taxon>
        <taxon>Gammaproteobacteria</taxon>
        <taxon>Alteromonadales</taxon>
        <taxon>Alteromonadaceae</taxon>
        <taxon>Alteromonas/Salinimonas group</taxon>
        <taxon>Alteromonas</taxon>
    </lineage>
</organism>
<dbReference type="RefSeq" id="WP_303497651.1">
    <property type="nucleotide sequence ID" value="NZ_JAUOQA010000006.1"/>
</dbReference>
<dbReference type="Gene3D" id="2.60.120.620">
    <property type="entry name" value="q2cbj1_9rhob like domain"/>
    <property type="match status" value="1"/>
</dbReference>
<name>A0AAW7Z4L2_9ALTE</name>
<dbReference type="InterPro" id="IPR051685">
    <property type="entry name" value="Ycf3/AcsC/BcsC/TPR_MFPF"/>
</dbReference>
<comment type="caution">
    <text evidence="4">The sequence shown here is derived from an EMBL/GenBank/DDBJ whole genome shotgun (WGS) entry which is preliminary data.</text>
</comment>
<dbReference type="SMART" id="SM00028">
    <property type="entry name" value="TPR"/>
    <property type="match status" value="7"/>
</dbReference>
<accession>A0AAW7Z4L2</accession>
<evidence type="ECO:0000313" key="5">
    <source>
        <dbReference type="Proteomes" id="UP001170717"/>
    </source>
</evidence>
<dbReference type="Pfam" id="PF13432">
    <property type="entry name" value="TPR_16"/>
    <property type="match status" value="1"/>
</dbReference>
<dbReference type="Pfam" id="PF13759">
    <property type="entry name" value="2OG-FeII_Oxy_5"/>
    <property type="match status" value="1"/>
</dbReference>
<gene>
    <name evidence="4" type="ORF">Q4527_13135</name>
</gene>
<dbReference type="InterPro" id="IPR019734">
    <property type="entry name" value="TPR_rpt"/>
</dbReference>
<dbReference type="InterPro" id="IPR012668">
    <property type="entry name" value="CHP02466"/>
</dbReference>